<keyword evidence="1" id="KW-0378">Hydrolase</keyword>
<comment type="caution">
    <text evidence="8">The sequence shown here is derived from an EMBL/GenBank/DDBJ whole genome shotgun (WGS) entry which is preliminary data.</text>
</comment>
<dbReference type="PROSITE" id="PS50035">
    <property type="entry name" value="PLD"/>
    <property type="match status" value="1"/>
</dbReference>
<dbReference type="Gene3D" id="3.30.870.10">
    <property type="entry name" value="Endonuclease Chain A"/>
    <property type="match status" value="1"/>
</dbReference>
<evidence type="ECO:0000256" key="1">
    <source>
        <dbReference type="ARBA" id="ARBA00022801"/>
    </source>
</evidence>
<evidence type="ECO:0000256" key="2">
    <source>
        <dbReference type="ARBA" id="ARBA00022963"/>
    </source>
</evidence>
<feature type="domain" description="PLD phosphodiesterase" evidence="7">
    <location>
        <begin position="58"/>
        <end position="85"/>
    </location>
</feature>
<evidence type="ECO:0000256" key="4">
    <source>
        <dbReference type="ARBA" id="ARBA00038012"/>
    </source>
</evidence>
<dbReference type="GO" id="GO:0005739">
    <property type="term" value="C:mitochondrion"/>
    <property type="evidence" value="ECO:0007669"/>
    <property type="project" value="TreeGrafter"/>
</dbReference>
<sequence>MDVCVFVMTCKDLADVLARLFRRGVKIRIITDKEQLQASGSQIWALMKEGIPIRTNDSSYLMHHKFAIVDGNVLINGSFNWTRQAITGNQENLIITEDKNITQLFMREFQKLWEQYDPNKVADRET</sequence>
<evidence type="ECO:0000313" key="9">
    <source>
        <dbReference type="Proteomes" id="UP001283361"/>
    </source>
</evidence>
<evidence type="ECO:0000313" key="8">
    <source>
        <dbReference type="EMBL" id="KAK3772588.1"/>
    </source>
</evidence>
<dbReference type="InterPro" id="IPR001736">
    <property type="entry name" value="PLipase_D/transphosphatidylase"/>
</dbReference>
<organism evidence="8 9">
    <name type="scientific">Elysia crispata</name>
    <name type="common">lettuce slug</name>
    <dbReference type="NCBI Taxonomy" id="231223"/>
    <lineage>
        <taxon>Eukaryota</taxon>
        <taxon>Metazoa</taxon>
        <taxon>Spiralia</taxon>
        <taxon>Lophotrochozoa</taxon>
        <taxon>Mollusca</taxon>
        <taxon>Gastropoda</taxon>
        <taxon>Heterobranchia</taxon>
        <taxon>Euthyneura</taxon>
        <taxon>Panpulmonata</taxon>
        <taxon>Sacoglossa</taxon>
        <taxon>Placobranchoidea</taxon>
        <taxon>Plakobranchidae</taxon>
        <taxon>Elysia</taxon>
    </lineage>
</organism>
<dbReference type="AlphaFoldDB" id="A0AAE1DKC1"/>
<dbReference type="SMART" id="SM00155">
    <property type="entry name" value="PLDc"/>
    <property type="match status" value="1"/>
</dbReference>
<dbReference type="EMBL" id="JAWDGP010003613">
    <property type="protein sequence ID" value="KAK3772588.1"/>
    <property type="molecule type" value="Genomic_DNA"/>
</dbReference>
<dbReference type="CDD" id="cd09171">
    <property type="entry name" value="PLDc_vPLD6_like"/>
    <property type="match status" value="1"/>
</dbReference>
<keyword evidence="3" id="KW-0443">Lipid metabolism</keyword>
<keyword evidence="2" id="KW-0442">Lipid degradation</keyword>
<dbReference type="GO" id="GO:0016891">
    <property type="term" value="F:RNA endonuclease activity producing 5'-phosphomonoesters, hydrolytic mechanism"/>
    <property type="evidence" value="ECO:0007669"/>
    <property type="project" value="TreeGrafter"/>
</dbReference>
<proteinExistence type="inferred from homology"/>
<comment type="similarity">
    <text evidence="4">Belongs to the phospholipase D family. MitoPLD/Zucchini subfamily.</text>
</comment>
<evidence type="ECO:0000259" key="7">
    <source>
        <dbReference type="PROSITE" id="PS50035"/>
    </source>
</evidence>
<evidence type="ECO:0000256" key="3">
    <source>
        <dbReference type="ARBA" id="ARBA00023098"/>
    </source>
</evidence>
<dbReference type="Proteomes" id="UP001283361">
    <property type="component" value="Unassembled WGS sequence"/>
</dbReference>
<dbReference type="InterPro" id="IPR025202">
    <property type="entry name" value="PLD-like_dom"/>
</dbReference>
<evidence type="ECO:0000256" key="5">
    <source>
        <dbReference type="ARBA" id="ARBA00040549"/>
    </source>
</evidence>
<keyword evidence="9" id="KW-1185">Reference proteome</keyword>
<gene>
    <name evidence="8" type="ORF">RRG08_027325</name>
</gene>
<dbReference type="GO" id="GO:0034587">
    <property type="term" value="P:piRNA processing"/>
    <property type="evidence" value="ECO:0007669"/>
    <property type="project" value="TreeGrafter"/>
</dbReference>
<reference evidence="8" key="1">
    <citation type="journal article" date="2023" name="G3 (Bethesda)">
        <title>A reference genome for the long-term kleptoplast-retaining sea slug Elysia crispata morphotype clarki.</title>
        <authorList>
            <person name="Eastman K.E."/>
            <person name="Pendleton A.L."/>
            <person name="Shaikh M.A."/>
            <person name="Suttiyut T."/>
            <person name="Ogas R."/>
            <person name="Tomko P."/>
            <person name="Gavelis G."/>
            <person name="Widhalm J.R."/>
            <person name="Wisecaver J.H."/>
        </authorList>
    </citation>
    <scope>NUCLEOTIDE SEQUENCE</scope>
    <source>
        <strain evidence="8">ECLA1</strain>
    </source>
</reference>
<evidence type="ECO:0000256" key="6">
    <source>
        <dbReference type="ARBA" id="ARBA00043167"/>
    </source>
</evidence>
<dbReference type="SUPFAM" id="SSF56024">
    <property type="entry name" value="Phospholipase D/nuclease"/>
    <property type="match status" value="1"/>
</dbReference>
<dbReference type="PANTHER" id="PTHR43856:SF1">
    <property type="entry name" value="MITOCHONDRIAL CARDIOLIPIN HYDROLASE"/>
    <property type="match status" value="1"/>
</dbReference>
<protein>
    <recommendedName>
        <fullName evidence="5">Mitochondrial cardiolipin hydrolase</fullName>
    </recommendedName>
    <alternativeName>
        <fullName evidence="6">Mitochondrial phospholipase</fullName>
    </alternativeName>
</protein>
<name>A0AAE1DKC1_9GAST</name>
<dbReference type="PANTHER" id="PTHR43856">
    <property type="entry name" value="CARDIOLIPIN HYDROLASE"/>
    <property type="match status" value="1"/>
</dbReference>
<dbReference type="Pfam" id="PF13091">
    <property type="entry name" value="PLDc_2"/>
    <property type="match status" value="1"/>
</dbReference>
<accession>A0AAE1DKC1</accession>
<dbReference type="GO" id="GO:0016042">
    <property type="term" value="P:lipid catabolic process"/>
    <property type="evidence" value="ECO:0007669"/>
    <property type="project" value="UniProtKB-KW"/>
</dbReference>
<dbReference type="InterPro" id="IPR051406">
    <property type="entry name" value="PLD_domain"/>
</dbReference>